<protein>
    <submittedName>
        <fullName evidence="1">Uncharacterized protein</fullName>
    </submittedName>
</protein>
<reference evidence="1 2" key="1">
    <citation type="submission" date="2021-06" db="EMBL/GenBank/DDBJ databases">
        <title>Caerostris extrusa draft genome.</title>
        <authorList>
            <person name="Kono N."/>
            <person name="Arakawa K."/>
        </authorList>
    </citation>
    <scope>NUCLEOTIDE SEQUENCE [LARGE SCALE GENOMIC DNA]</scope>
</reference>
<evidence type="ECO:0000313" key="2">
    <source>
        <dbReference type="Proteomes" id="UP001054945"/>
    </source>
</evidence>
<proteinExistence type="predicted"/>
<organism evidence="1 2">
    <name type="scientific">Caerostris extrusa</name>
    <name type="common">Bark spider</name>
    <name type="synonym">Caerostris bankana</name>
    <dbReference type="NCBI Taxonomy" id="172846"/>
    <lineage>
        <taxon>Eukaryota</taxon>
        <taxon>Metazoa</taxon>
        <taxon>Ecdysozoa</taxon>
        <taxon>Arthropoda</taxon>
        <taxon>Chelicerata</taxon>
        <taxon>Arachnida</taxon>
        <taxon>Araneae</taxon>
        <taxon>Araneomorphae</taxon>
        <taxon>Entelegynae</taxon>
        <taxon>Araneoidea</taxon>
        <taxon>Araneidae</taxon>
        <taxon>Caerostris</taxon>
    </lineage>
</organism>
<keyword evidence="2" id="KW-1185">Reference proteome</keyword>
<gene>
    <name evidence="1" type="ORF">CEXT_749571</name>
</gene>
<dbReference type="EMBL" id="BPLR01003520">
    <property type="protein sequence ID" value="GIX85511.1"/>
    <property type="molecule type" value="Genomic_DNA"/>
</dbReference>
<sequence>MEKSSSLIDCEVLQSTVWNQTGSPRSYNGLNSGTEAIVGEVSQIMYVFPATKEASPPGKGQLAVYRPICHSKRSRERWKL</sequence>
<comment type="caution">
    <text evidence="1">The sequence shown here is derived from an EMBL/GenBank/DDBJ whole genome shotgun (WGS) entry which is preliminary data.</text>
</comment>
<evidence type="ECO:0000313" key="1">
    <source>
        <dbReference type="EMBL" id="GIX85511.1"/>
    </source>
</evidence>
<accession>A0AAV4NP69</accession>
<name>A0AAV4NP69_CAEEX</name>
<dbReference type="Proteomes" id="UP001054945">
    <property type="component" value="Unassembled WGS sequence"/>
</dbReference>
<dbReference type="AlphaFoldDB" id="A0AAV4NP69"/>